<keyword evidence="7 8" id="KW-0472">Membrane</keyword>
<sequence>SSPAGSAVGQAGSWGAGAFEPLRPAGLLVLPVVLFALSRQSQVLVERFLASSLPSGAISYLNYAQKVAQLPMVLAMMICTVTLPMVAGAVARGELERARLRVERDLVAAAVVVLTGGAFVVAHAPQIIELLFQRGAFDAEATAATATVMRVYAVGLLGHTLVGALVRPFFSAARPTWFPLAAMALGLLVTVLAGLALTPRWGAAGIAAANAFGITVTASLLLRGLATRTLPVDPRRVLARVGRLALAAAAATAVGWSFADALALPAPATVALGALLVPTVLAAAAHALRVPETRELLSHARTRLPLPSALPGRQRNRAP</sequence>
<keyword evidence="5" id="KW-0573">Peptidoglycan synthesis</keyword>
<feature type="non-terminal residue" evidence="9">
    <location>
        <position position="1"/>
    </location>
</feature>
<keyword evidence="10" id="KW-1185">Reference proteome</keyword>
<protein>
    <submittedName>
        <fullName evidence="9">Virulence factor MviN</fullName>
    </submittedName>
</protein>
<dbReference type="GO" id="GO:0009252">
    <property type="term" value="P:peptidoglycan biosynthetic process"/>
    <property type="evidence" value="ECO:0007669"/>
    <property type="project" value="UniProtKB-KW"/>
</dbReference>
<evidence type="ECO:0000256" key="1">
    <source>
        <dbReference type="ARBA" id="ARBA00004651"/>
    </source>
</evidence>
<gene>
    <name evidence="9" type="ORF">E1283_34045</name>
</gene>
<evidence type="ECO:0000256" key="5">
    <source>
        <dbReference type="ARBA" id="ARBA00022984"/>
    </source>
</evidence>
<dbReference type="InterPro" id="IPR051050">
    <property type="entry name" value="Lipid_II_flippase_MurJ/MviN"/>
</dbReference>
<name>A0A4V2XZW8_9ACTN</name>
<dbReference type="Pfam" id="PF03023">
    <property type="entry name" value="MurJ"/>
    <property type="match status" value="1"/>
</dbReference>
<dbReference type="EMBL" id="SMKI01000645">
    <property type="protein sequence ID" value="TDC62445.1"/>
    <property type="molecule type" value="Genomic_DNA"/>
</dbReference>
<proteinExistence type="predicted"/>
<keyword evidence="4" id="KW-0133">Cell shape</keyword>
<feature type="transmembrane region" description="Helical" evidence="8">
    <location>
        <begin position="264"/>
        <end position="288"/>
    </location>
</feature>
<dbReference type="RefSeq" id="WP_207930642.1">
    <property type="nucleotide sequence ID" value="NZ_SMKI01000645.1"/>
</dbReference>
<dbReference type="AlphaFoldDB" id="A0A4V2XZW8"/>
<keyword evidence="3 8" id="KW-0812">Transmembrane</keyword>
<dbReference type="PANTHER" id="PTHR47019">
    <property type="entry name" value="LIPID II FLIPPASE MURJ"/>
    <property type="match status" value="1"/>
</dbReference>
<evidence type="ECO:0000313" key="10">
    <source>
        <dbReference type="Proteomes" id="UP000295345"/>
    </source>
</evidence>
<comment type="caution">
    <text evidence="9">The sequence shown here is derived from an EMBL/GenBank/DDBJ whole genome shotgun (WGS) entry which is preliminary data.</text>
</comment>
<comment type="subcellular location">
    <subcellularLocation>
        <location evidence="1">Cell membrane</location>
        <topology evidence="1">Multi-pass membrane protein</topology>
    </subcellularLocation>
</comment>
<dbReference type="GO" id="GO:0034204">
    <property type="term" value="P:lipid translocation"/>
    <property type="evidence" value="ECO:0007669"/>
    <property type="project" value="TreeGrafter"/>
</dbReference>
<feature type="transmembrane region" description="Helical" evidence="8">
    <location>
        <begin position="69"/>
        <end position="91"/>
    </location>
</feature>
<keyword evidence="2" id="KW-1003">Cell membrane</keyword>
<dbReference type="Proteomes" id="UP000295345">
    <property type="component" value="Unassembled WGS sequence"/>
</dbReference>
<dbReference type="GO" id="GO:0008360">
    <property type="term" value="P:regulation of cell shape"/>
    <property type="evidence" value="ECO:0007669"/>
    <property type="project" value="UniProtKB-KW"/>
</dbReference>
<reference evidence="9 10" key="1">
    <citation type="submission" date="2019-03" db="EMBL/GenBank/DDBJ databases">
        <title>Draft genome sequences of novel Actinobacteria.</title>
        <authorList>
            <person name="Sahin N."/>
            <person name="Ay H."/>
            <person name="Saygin H."/>
        </authorList>
    </citation>
    <scope>NUCLEOTIDE SEQUENCE [LARGE SCALE GENOMIC DNA]</scope>
    <source>
        <strain evidence="9 10">DSM 41900</strain>
    </source>
</reference>
<feature type="transmembrane region" description="Helical" evidence="8">
    <location>
        <begin position="148"/>
        <end position="170"/>
    </location>
</feature>
<evidence type="ECO:0000256" key="7">
    <source>
        <dbReference type="ARBA" id="ARBA00023136"/>
    </source>
</evidence>
<feature type="transmembrane region" description="Helical" evidence="8">
    <location>
        <begin position="237"/>
        <end position="258"/>
    </location>
</feature>
<feature type="transmembrane region" description="Helical" evidence="8">
    <location>
        <begin position="203"/>
        <end position="225"/>
    </location>
</feature>
<evidence type="ECO:0000313" key="9">
    <source>
        <dbReference type="EMBL" id="TDC62445.1"/>
    </source>
</evidence>
<feature type="transmembrane region" description="Helical" evidence="8">
    <location>
        <begin position="106"/>
        <end position="128"/>
    </location>
</feature>
<dbReference type="GO" id="GO:0015648">
    <property type="term" value="F:lipid-linked peptidoglycan transporter activity"/>
    <property type="evidence" value="ECO:0007669"/>
    <property type="project" value="TreeGrafter"/>
</dbReference>
<keyword evidence="6 8" id="KW-1133">Transmembrane helix</keyword>
<accession>A0A4V2XZW8</accession>
<organism evidence="9 10">
    <name type="scientific">Streptomyces hainanensis</name>
    <dbReference type="NCBI Taxonomy" id="402648"/>
    <lineage>
        <taxon>Bacteria</taxon>
        <taxon>Bacillati</taxon>
        <taxon>Actinomycetota</taxon>
        <taxon>Actinomycetes</taxon>
        <taxon>Kitasatosporales</taxon>
        <taxon>Streptomycetaceae</taxon>
        <taxon>Streptomyces</taxon>
    </lineage>
</organism>
<dbReference type="GO" id="GO:0005886">
    <property type="term" value="C:plasma membrane"/>
    <property type="evidence" value="ECO:0007669"/>
    <property type="project" value="UniProtKB-SubCell"/>
</dbReference>
<evidence type="ECO:0000256" key="2">
    <source>
        <dbReference type="ARBA" id="ARBA00022475"/>
    </source>
</evidence>
<evidence type="ECO:0000256" key="8">
    <source>
        <dbReference type="SAM" id="Phobius"/>
    </source>
</evidence>
<dbReference type="PANTHER" id="PTHR47019:SF1">
    <property type="entry name" value="LIPID II FLIPPASE MURJ"/>
    <property type="match status" value="1"/>
</dbReference>
<dbReference type="InterPro" id="IPR004268">
    <property type="entry name" value="MurJ"/>
</dbReference>
<dbReference type="PRINTS" id="PR01806">
    <property type="entry name" value="VIRFACTRMVIN"/>
</dbReference>
<feature type="transmembrane region" description="Helical" evidence="8">
    <location>
        <begin position="177"/>
        <end position="197"/>
    </location>
</feature>
<evidence type="ECO:0000256" key="6">
    <source>
        <dbReference type="ARBA" id="ARBA00022989"/>
    </source>
</evidence>
<evidence type="ECO:0000256" key="4">
    <source>
        <dbReference type="ARBA" id="ARBA00022960"/>
    </source>
</evidence>
<evidence type="ECO:0000256" key="3">
    <source>
        <dbReference type="ARBA" id="ARBA00022692"/>
    </source>
</evidence>